<reference evidence="8" key="1">
    <citation type="journal article" date="2023" name="Insect Mol. Biol.">
        <title>Genome sequencing provides insights into the evolution of gene families encoding plant cell wall-degrading enzymes in longhorned beetles.</title>
        <authorList>
            <person name="Shin N.R."/>
            <person name="Okamura Y."/>
            <person name="Kirsch R."/>
            <person name="Pauchet Y."/>
        </authorList>
    </citation>
    <scope>NUCLEOTIDE SEQUENCE</scope>
    <source>
        <strain evidence="8">AMC_N1</strain>
    </source>
</reference>
<protein>
    <recommendedName>
        <fullName evidence="10">Regulator of G-protein signaling loco</fullName>
    </recommendedName>
</protein>
<evidence type="ECO:0000259" key="7">
    <source>
        <dbReference type="PROSITE" id="PS50898"/>
    </source>
</evidence>
<dbReference type="InterPro" id="IPR036305">
    <property type="entry name" value="RGS_sf"/>
</dbReference>
<feature type="region of interest" description="Disordered" evidence="5">
    <location>
        <begin position="710"/>
        <end position="737"/>
    </location>
</feature>
<dbReference type="Gene3D" id="1.10.196.10">
    <property type="match status" value="1"/>
</dbReference>
<dbReference type="InterPro" id="IPR024066">
    <property type="entry name" value="RGS_subdom1/3"/>
</dbReference>
<dbReference type="Pfam" id="PF00615">
    <property type="entry name" value="RGS"/>
    <property type="match status" value="1"/>
</dbReference>
<feature type="domain" description="RBD" evidence="7">
    <location>
        <begin position="407"/>
        <end position="477"/>
    </location>
</feature>
<dbReference type="SUPFAM" id="SSF48097">
    <property type="entry name" value="Regulator of G-protein signaling, RGS"/>
    <property type="match status" value="1"/>
</dbReference>
<feature type="compositionally biased region" description="Basic residues" evidence="5">
    <location>
        <begin position="321"/>
        <end position="333"/>
    </location>
</feature>
<feature type="region of interest" description="Disordered" evidence="5">
    <location>
        <begin position="767"/>
        <end position="863"/>
    </location>
</feature>
<dbReference type="Pfam" id="PF02196">
    <property type="entry name" value="RBD"/>
    <property type="match status" value="1"/>
</dbReference>
<evidence type="ECO:0000313" key="9">
    <source>
        <dbReference type="Proteomes" id="UP001162162"/>
    </source>
</evidence>
<dbReference type="GO" id="GO:0005096">
    <property type="term" value="F:GTPase activator activity"/>
    <property type="evidence" value="ECO:0007669"/>
    <property type="project" value="UniProtKB-KW"/>
</dbReference>
<dbReference type="PRINTS" id="PR01301">
    <property type="entry name" value="RGSPROTEIN"/>
</dbReference>
<feature type="region of interest" description="Disordered" evidence="5">
    <location>
        <begin position="624"/>
        <end position="648"/>
    </location>
</feature>
<evidence type="ECO:0000256" key="2">
    <source>
        <dbReference type="ARBA" id="ARBA00022468"/>
    </source>
</evidence>
<evidence type="ECO:0000313" key="8">
    <source>
        <dbReference type="EMBL" id="KAJ8962551.1"/>
    </source>
</evidence>
<feature type="domain" description="RBD" evidence="7">
    <location>
        <begin position="478"/>
        <end position="546"/>
    </location>
</feature>
<evidence type="ECO:0000256" key="1">
    <source>
        <dbReference type="ARBA" id="ARBA00004496"/>
    </source>
</evidence>
<dbReference type="InterPro" id="IPR044926">
    <property type="entry name" value="RGS_subdomain_2"/>
</dbReference>
<dbReference type="SMART" id="SM00455">
    <property type="entry name" value="RBD"/>
    <property type="match status" value="2"/>
</dbReference>
<evidence type="ECO:0000256" key="4">
    <source>
        <dbReference type="ARBA" id="ARBA00022737"/>
    </source>
</evidence>
<dbReference type="Proteomes" id="UP001162162">
    <property type="component" value="Unassembled WGS sequence"/>
</dbReference>
<dbReference type="GO" id="GO:0007165">
    <property type="term" value="P:signal transduction"/>
    <property type="evidence" value="ECO:0007669"/>
    <property type="project" value="InterPro"/>
</dbReference>
<gene>
    <name evidence="8" type="ORF">NQ318_000943</name>
</gene>
<evidence type="ECO:0000256" key="5">
    <source>
        <dbReference type="SAM" id="MobiDB-lite"/>
    </source>
</evidence>
<evidence type="ECO:0008006" key="10">
    <source>
        <dbReference type="Google" id="ProtNLM"/>
    </source>
</evidence>
<dbReference type="FunFam" id="1.10.167.10:FF:000001">
    <property type="entry name" value="Putative regulator of g-protein signaling 12"/>
    <property type="match status" value="1"/>
</dbReference>
<feature type="region of interest" description="Disordered" evidence="5">
    <location>
        <begin position="299"/>
        <end position="341"/>
    </location>
</feature>
<accession>A0AAV8ZFN1</accession>
<keyword evidence="3" id="KW-0963">Cytoplasm</keyword>
<comment type="caution">
    <text evidence="8">The sequence shown here is derived from an EMBL/GenBank/DDBJ whole genome shotgun (WGS) entry which is preliminary data.</text>
</comment>
<feature type="region of interest" description="Disordered" evidence="5">
    <location>
        <begin position="128"/>
        <end position="148"/>
    </location>
</feature>
<dbReference type="AlphaFoldDB" id="A0AAV8ZFN1"/>
<keyword evidence="4" id="KW-0677">Repeat</keyword>
<dbReference type="GO" id="GO:0008277">
    <property type="term" value="P:regulation of G protein-coupled receptor signaling pathway"/>
    <property type="evidence" value="ECO:0007669"/>
    <property type="project" value="TreeGrafter"/>
</dbReference>
<feature type="compositionally biased region" description="Low complexity" evidence="5">
    <location>
        <begin position="792"/>
        <end position="810"/>
    </location>
</feature>
<dbReference type="SMART" id="SM00315">
    <property type="entry name" value="RGS"/>
    <property type="match status" value="1"/>
</dbReference>
<dbReference type="PANTHER" id="PTHR45945:SF3">
    <property type="entry name" value="REGULATOR OF G-PROTEIN SIGNALING LOCO"/>
    <property type="match status" value="1"/>
</dbReference>
<dbReference type="SUPFAM" id="SSF54236">
    <property type="entry name" value="Ubiquitin-like"/>
    <property type="match status" value="2"/>
</dbReference>
<dbReference type="EMBL" id="JAPWTK010000002">
    <property type="protein sequence ID" value="KAJ8962551.1"/>
    <property type="molecule type" value="Genomic_DNA"/>
</dbReference>
<feature type="compositionally biased region" description="Polar residues" evidence="5">
    <location>
        <begin position="775"/>
        <end position="790"/>
    </location>
</feature>
<dbReference type="Gene3D" id="3.10.20.90">
    <property type="entry name" value="Phosphatidylinositol 3-kinase Catalytic Subunit, Chain A, domain 1"/>
    <property type="match status" value="2"/>
</dbReference>
<dbReference type="InterPro" id="IPR029071">
    <property type="entry name" value="Ubiquitin-like_domsf"/>
</dbReference>
<dbReference type="PANTHER" id="PTHR45945">
    <property type="entry name" value="REGULATOR OF G-PROTEIN SIGNALING LOCO"/>
    <property type="match status" value="1"/>
</dbReference>
<keyword evidence="2" id="KW-0343">GTPase activation</keyword>
<dbReference type="GO" id="GO:0005634">
    <property type="term" value="C:nucleus"/>
    <property type="evidence" value="ECO:0007669"/>
    <property type="project" value="TreeGrafter"/>
</dbReference>
<dbReference type="PROSITE" id="PS50132">
    <property type="entry name" value="RGS"/>
    <property type="match status" value="1"/>
</dbReference>
<dbReference type="CDD" id="cd08706">
    <property type="entry name" value="RGS_R12-like"/>
    <property type="match status" value="1"/>
</dbReference>
<evidence type="ECO:0000256" key="3">
    <source>
        <dbReference type="ARBA" id="ARBA00022490"/>
    </source>
</evidence>
<dbReference type="InterPro" id="IPR003116">
    <property type="entry name" value="RBD_dom"/>
</dbReference>
<sequence length="878" mass="98507">MFGFEPRSGTDALLRDEIRDISFLLDNLVTARQEASERIKSAQAKQKHYFDKKRKKPRSYKEGDLVVIMKQVPATNTSRKLTCPYSGPMVVKTVLPNDRYIVKDMTGSHRTLRSSKYEKTIAVDRMRPWCPPGGVSDETDSESGEDGCDQNGVAKCNNAEGPADWATSFEKLLEDPLGLHTFAEFLKKEFSAENIYFWTACERYRKLPPGKDRIAEARRIYQQHLSAGAPEPVNVDAQGRQCTEQCLQDPESSLFDQAQKQIFNLMKFDSYPRFLKSDIYKLCLSGDIEKPPLDAGLMLQTPVSTPSKLKKSLSNAEDRRRKSLLPWHRKNRSKSKDRGEIEFTQRRNEIIASDEHIADQIGKTSGSDAHSSHSSLTSLDLAVTNQDITKPRLNNEDELSAGSNRTALCRVFLSNGYTSVVQIKESETIQQLVTRLLEKRGIAYSSFDVLTNKHPKAMDTSEPSIKLAGCEVTVEQKVVFKLDLPNRKIISVKSKYTKIIVDVLRPILHKYQYNLDQVIVTNANKPIDLHLPVTSIDGARLNIQLLEGVKQDKINTVIRANNAKASRLDEITNKVFEGILQEKADSVSFKHTKSDKGSVKSEDWGSEHSSGIFGKFLRRDSGVHERKKKVMVPRCKGNSNGSGEDAQCDQNQIKKPLIAKWKAGANKLHVTCSESDELVEGLTRAQRCRLEDQRGTEINFELPDFLKDKENEHNFHKPSRRSNETSSNSRFYLGESGIPVKPDRAAVVASAKNLKLELQSNYENRNVVVDDSSRVNKPTQQSSRANNPRLTSPCKLSSDESSPSSQSTPSKCGSLETTVIENKNRNSDPPPLPPKPKIVPIKPPNWGQLNGFHKPKDIPAAGDRNQAMFLEQPSSSFV</sequence>
<keyword evidence="9" id="KW-1185">Reference proteome</keyword>
<organism evidence="8 9">
    <name type="scientific">Aromia moschata</name>
    <dbReference type="NCBI Taxonomy" id="1265417"/>
    <lineage>
        <taxon>Eukaryota</taxon>
        <taxon>Metazoa</taxon>
        <taxon>Ecdysozoa</taxon>
        <taxon>Arthropoda</taxon>
        <taxon>Hexapoda</taxon>
        <taxon>Insecta</taxon>
        <taxon>Pterygota</taxon>
        <taxon>Neoptera</taxon>
        <taxon>Endopterygota</taxon>
        <taxon>Coleoptera</taxon>
        <taxon>Polyphaga</taxon>
        <taxon>Cucujiformia</taxon>
        <taxon>Chrysomeloidea</taxon>
        <taxon>Cerambycidae</taxon>
        <taxon>Cerambycinae</taxon>
        <taxon>Callichromatini</taxon>
        <taxon>Aromia</taxon>
    </lineage>
</organism>
<dbReference type="GO" id="GO:0005737">
    <property type="term" value="C:cytoplasm"/>
    <property type="evidence" value="ECO:0007669"/>
    <property type="project" value="UniProtKB-SubCell"/>
</dbReference>
<dbReference type="InterPro" id="IPR003109">
    <property type="entry name" value="GoLoco_motif"/>
</dbReference>
<feature type="compositionally biased region" description="Polar residues" evidence="5">
    <location>
        <begin position="301"/>
        <end position="315"/>
    </location>
</feature>
<feature type="compositionally biased region" description="Pro residues" evidence="5">
    <location>
        <begin position="828"/>
        <end position="843"/>
    </location>
</feature>
<dbReference type="GO" id="GO:0005886">
    <property type="term" value="C:plasma membrane"/>
    <property type="evidence" value="ECO:0007669"/>
    <property type="project" value="TreeGrafter"/>
</dbReference>
<dbReference type="Gene3D" id="1.10.167.10">
    <property type="entry name" value="Regulator of G-protein Signalling 4, domain 2"/>
    <property type="match status" value="1"/>
</dbReference>
<evidence type="ECO:0000259" key="6">
    <source>
        <dbReference type="PROSITE" id="PS50132"/>
    </source>
</evidence>
<comment type="subcellular location">
    <subcellularLocation>
        <location evidence="1">Cytoplasm</location>
    </subcellularLocation>
</comment>
<dbReference type="CDD" id="cd01817">
    <property type="entry name" value="RBD1_RGS12_like"/>
    <property type="match status" value="1"/>
</dbReference>
<name>A0AAV8ZFN1_9CUCU</name>
<feature type="domain" description="RGS" evidence="6">
    <location>
        <begin position="168"/>
        <end position="284"/>
    </location>
</feature>
<dbReference type="CDD" id="cd17067">
    <property type="entry name" value="RBD2_RGS12_like"/>
    <property type="match status" value="1"/>
</dbReference>
<dbReference type="PROSITE" id="PS50898">
    <property type="entry name" value="RBD"/>
    <property type="match status" value="2"/>
</dbReference>
<feature type="compositionally biased region" description="Acidic residues" evidence="5">
    <location>
        <begin position="137"/>
        <end position="148"/>
    </location>
</feature>
<dbReference type="PROSITE" id="PS50877">
    <property type="entry name" value="GOLOCO"/>
    <property type="match status" value="1"/>
</dbReference>
<feature type="compositionally biased region" description="Polar residues" evidence="5">
    <location>
        <begin position="637"/>
        <end position="648"/>
    </location>
</feature>
<proteinExistence type="predicted"/>
<dbReference type="InterPro" id="IPR046995">
    <property type="entry name" value="RGS10/12/14-like"/>
</dbReference>
<dbReference type="InterPro" id="IPR016137">
    <property type="entry name" value="RGS"/>
</dbReference>